<dbReference type="Proteomes" id="UP001174909">
    <property type="component" value="Unassembled WGS sequence"/>
</dbReference>
<accession>A0AA35S9Y0</accession>
<evidence type="ECO:0000313" key="1">
    <source>
        <dbReference type="EMBL" id="CAI8025874.1"/>
    </source>
</evidence>
<evidence type="ECO:0000313" key="2">
    <source>
        <dbReference type="Proteomes" id="UP001174909"/>
    </source>
</evidence>
<protein>
    <submittedName>
        <fullName evidence="1">Uncharacterized protein</fullName>
    </submittedName>
</protein>
<sequence>TCDIDPVDSICQFREPNVPHQPRHLPPCWGIPSPNHPPGDNDLQRFLIRVLFDKSDTCEVKNFTCHELNCSGCIKQNMDINKMMQRSGKFYKSNC</sequence>
<feature type="non-terminal residue" evidence="1">
    <location>
        <position position="95"/>
    </location>
</feature>
<comment type="caution">
    <text evidence="1">The sequence shown here is derived from an EMBL/GenBank/DDBJ whole genome shotgun (WGS) entry which is preliminary data.</text>
</comment>
<name>A0AA35S9Y0_GEOBA</name>
<dbReference type="AlphaFoldDB" id="A0AA35S9Y0"/>
<reference evidence="1" key="1">
    <citation type="submission" date="2023-03" db="EMBL/GenBank/DDBJ databases">
        <authorList>
            <person name="Steffen K."/>
            <person name="Cardenas P."/>
        </authorList>
    </citation>
    <scope>NUCLEOTIDE SEQUENCE</scope>
</reference>
<dbReference type="EMBL" id="CASHTH010002189">
    <property type="protein sequence ID" value="CAI8025874.1"/>
    <property type="molecule type" value="Genomic_DNA"/>
</dbReference>
<keyword evidence="2" id="KW-1185">Reference proteome</keyword>
<proteinExistence type="predicted"/>
<organism evidence="1 2">
    <name type="scientific">Geodia barretti</name>
    <name type="common">Barrett's horny sponge</name>
    <dbReference type="NCBI Taxonomy" id="519541"/>
    <lineage>
        <taxon>Eukaryota</taxon>
        <taxon>Metazoa</taxon>
        <taxon>Porifera</taxon>
        <taxon>Demospongiae</taxon>
        <taxon>Heteroscleromorpha</taxon>
        <taxon>Tetractinellida</taxon>
        <taxon>Astrophorina</taxon>
        <taxon>Geodiidae</taxon>
        <taxon>Geodia</taxon>
    </lineage>
</organism>
<gene>
    <name evidence="1" type="ORF">GBAR_LOCUS14919</name>
</gene>